<evidence type="ECO:0000313" key="3">
    <source>
        <dbReference type="Proteomes" id="UP000521227"/>
    </source>
</evidence>
<feature type="domain" description="DUF6969" evidence="1">
    <location>
        <begin position="27"/>
        <end position="229"/>
    </location>
</feature>
<comment type="caution">
    <text evidence="2">The sequence shown here is derived from an EMBL/GenBank/DDBJ whole genome shotgun (WGS) entry which is preliminary data.</text>
</comment>
<proteinExistence type="predicted"/>
<evidence type="ECO:0000313" key="2">
    <source>
        <dbReference type="EMBL" id="MBB5051826.1"/>
    </source>
</evidence>
<reference evidence="2 3" key="1">
    <citation type="submission" date="2020-08" db="EMBL/GenBank/DDBJ databases">
        <title>Genomic Encyclopedia of Type Strains, Phase IV (KMG-IV): sequencing the most valuable type-strain genomes for metagenomic binning, comparative biology and taxonomic classification.</title>
        <authorList>
            <person name="Goeker M."/>
        </authorList>
    </citation>
    <scope>NUCLEOTIDE SEQUENCE [LARGE SCALE GENOMIC DNA]</scope>
    <source>
        <strain evidence="2 3">DSM 17498</strain>
    </source>
</reference>
<dbReference type="EMBL" id="JACHIJ010000002">
    <property type="protein sequence ID" value="MBB5051826.1"/>
    <property type="molecule type" value="Genomic_DNA"/>
</dbReference>
<protein>
    <recommendedName>
        <fullName evidence="1">DUF6969 domain-containing protein</fullName>
    </recommendedName>
</protein>
<gene>
    <name evidence="2" type="ORF">HNQ36_001780</name>
</gene>
<dbReference type="AlphaFoldDB" id="A0A840N526"/>
<dbReference type="RefSeq" id="WP_184083885.1">
    <property type="nucleotide sequence ID" value="NZ_JACHIJ010000002.1"/>
</dbReference>
<accession>A0A840N526</accession>
<sequence length="246" mass="27613">MIVRQAKVPFADEAPILSPEMLSRMATAAETVVDCMRELHESGSNLVVEALRGSEEFVEWEHYPRDDVRDPDTHSQFFFHAHALDDRERPDYAHFHAFMGAAGMPPGVVPAKLDGYSSRSAEDGTAMSHLVAISMTPTGMPERLFTTNRWVTAETWYCAGDVIAMLDGFAVGGARPLDRWITSMLVLFRPQIERLLHKRDAAVDRWRAAHSDCNVFEDRRLEITSSMDISLEAHIVWLDARLEGGG</sequence>
<dbReference type="InterPro" id="IPR054242">
    <property type="entry name" value="DUF6969"/>
</dbReference>
<evidence type="ECO:0000259" key="1">
    <source>
        <dbReference type="Pfam" id="PF22308"/>
    </source>
</evidence>
<dbReference type="Proteomes" id="UP000521227">
    <property type="component" value="Unassembled WGS sequence"/>
</dbReference>
<name>A0A840N526_9BRAD</name>
<dbReference type="Pfam" id="PF22308">
    <property type="entry name" value="DUF6969"/>
    <property type="match status" value="1"/>
</dbReference>
<organism evidence="2 3">
    <name type="scientific">Afipia massiliensis</name>
    <dbReference type="NCBI Taxonomy" id="211460"/>
    <lineage>
        <taxon>Bacteria</taxon>
        <taxon>Pseudomonadati</taxon>
        <taxon>Pseudomonadota</taxon>
        <taxon>Alphaproteobacteria</taxon>
        <taxon>Hyphomicrobiales</taxon>
        <taxon>Nitrobacteraceae</taxon>
        <taxon>Afipia</taxon>
    </lineage>
</organism>